<dbReference type="PROSITE" id="PS51029">
    <property type="entry name" value="MADF"/>
    <property type="match status" value="1"/>
</dbReference>
<reference evidence="3 4" key="1">
    <citation type="journal article" date="2023" name="Arcadia Sci">
        <title>De novo assembly of a long-read Amblyomma americanum tick genome.</title>
        <authorList>
            <person name="Chou S."/>
            <person name="Poskanzer K.E."/>
            <person name="Rollins M."/>
            <person name="Thuy-Boun P.S."/>
        </authorList>
    </citation>
    <scope>NUCLEOTIDE SEQUENCE [LARGE SCALE GENOMIC DNA]</scope>
    <source>
        <strain evidence="3">F_SG_1</strain>
        <tissue evidence="3">Salivary glands</tissue>
    </source>
</reference>
<sequence length="195" mass="22370">MPHELSVRLCQLVQHYPELYDSLNERFHDDEAKNSAWRKVAWCLEVPQSECDEIKIKWKKIRHQFVKAKKERNTSWDLWPYLQFLSEAEARSIPEKSPQKRKAITTTADSTRFLKEVVSGKHASNSEAAGPSPKRLRMEGSGADAYSQGSQATEHSAVLDKTFLEQLQKKFARLRPDIRGTMKATILEMLDGAAR</sequence>
<dbReference type="EMBL" id="JARKHS020020119">
    <property type="protein sequence ID" value="KAK8771110.1"/>
    <property type="molecule type" value="Genomic_DNA"/>
</dbReference>
<protein>
    <recommendedName>
        <fullName evidence="2">MADF domain-containing protein</fullName>
    </recommendedName>
</protein>
<dbReference type="Pfam" id="PF10545">
    <property type="entry name" value="MADF_DNA_bdg"/>
    <property type="match status" value="1"/>
</dbReference>
<dbReference type="PANTHER" id="PTHR12243">
    <property type="entry name" value="MADF DOMAIN TRANSCRIPTION FACTOR"/>
    <property type="match status" value="1"/>
</dbReference>
<dbReference type="SMART" id="SM00595">
    <property type="entry name" value="MADF"/>
    <property type="match status" value="1"/>
</dbReference>
<comment type="caution">
    <text evidence="3">The sequence shown here is derived from an EMBL/GenBank/DDBJ whole genome shotgun (WGS) entry which is preliminary data.</text>
</comment>
<evidence type="ECO:0000313" key="4">
    <source>
        <dbReference type="Proteomes" id="UP001321473"/>
    </source>
</evidence>
<proteinExistence type="predicted"/>
<dbReference type="InterPro" id="IPR039353">
    <property type="entry name" value="TF_Adf1"/>
</dbReference>
<name>A0AAQ4E8X4_AMBAM</name>
<organism evidence="3 4">
    <name type="scientific">Amblyomma americanum</name>
    <name type="common">Lone star tick</name>
    <dbReference type="NCBI Taxonomy" id="6943"/>
    <lineage>
        <taxon>Eukaryota</taxon>
        <taxon>Metazoa</taxon>
        <taxon>Ecdysozoa</taxon>
        <taxon>Arthropoda</taxon>
        <taxon>Chelicerata</taxon>
        <taxon>Arachnida</taxon>
        <taxon>Acari</taxon>
        <taxon>Parasitiformes</taxon>
        <taxon>Ixodida</taxon>
        <taxon>Ixodoidea</taxon>
        <taxon>Ixodidae</taxon>
        <taxon>Amblyomminae</taxon>
        <taxon>Amblyomma</taxon>
    </lineage>
</organism>
<keyword evidence="4" id="KW-1185">Reference proteome</keyword>
<evidence type="ECO:0000259" key="2">
    <source>
        <dbReference type="PROSITE" id="PS51029"/>
    </source>
</evidence>
<dbReference type="Proteomes" id="UP001321473">
    <property type="component" value="Unassembled WGS sequence"/>
</dbReference>
<dbReference type="InterPro" id="IPR006578">
    <property type="entry name" value="MADF-dom"/>
</dbReference>
<feature type="domain" description="MADF" evidence="2">
    <location>
        <begin position="8"/>
        <end position="90"/>
    </location>
</feature>
<gene>
    <name evidence="3" type="ORF">V5799_025647</name>
</gene>
<dbReference type="PANTHER" id="PTHR12243:SF67">
    <property type="entry name" value="COREPRESSOR OF PANGOLIN, ISOFORM A-RELATED"/>
    <property type="match status" value="1"/>
</dbReference>
<evidence type="ECO:0000313" key="3">
    <source>
        <dbReference type="EMBL" id="KAK8771110.1"/>
    </source>
</evidence>
<feature type="region of interest" description="Disordered" evidence="1">
    <location>
        <begin position="119"/>
        <end position="151"/>
    </location>
</feature>
<accession>A0AAQ4E8X4</accession>
<evidence type="ECO:0000256" key="1">
    <source>
        <dbReference type="SAM" id="MobiDB-lite"/>
    </source>
</evidence>
<dbReference type="AlphaFoldDB" id="A0AAQ4E8X4"/>